<evidence type="ECO:0000256" key="2">
    <source>
        <dbReference type="SAM" id="Phobius"/>
    </source>
</evidence>
<evidence type="ECO:0000313" key="3">
    <source>
        <dbReference type="EMBL" id="PPR02234.1"/>
    </source>
</evidence>
<name>A0A409YGZ1_9AGAR</name>
<keyword evidence="2" id="KW-0472">Membrane</keyword>
<accession>A0A409YGZ1</accession>
<comment type="caution">
    <text evidence="3">The sequence shown here is derived from an EMBL/GenBank/DDBJ whole genome shotgun (WGS) entry which is preliminary data.</text>
</comment>
<keyword evidence="2" id="KW-1133">Transmembrane helix</keyword>
<feature type="compositionally biased region" description="Polar residues" evidence="1">
    <location>
        <begin position="18"/>
        <end position="32"/>
    </location>
</feature>
<gene>
    <name evidence="3" type="ORF">CVT24_011463</name>
</gene>
<evidence type="ECO:0000313" key="4">
    <source>
        <dbReference type="Proteomes" id="UP000284842"/>
    </source>
</evidence>
<organism evidence="3 4">
    <name type="scientific">Panaeolus cyanescens</name>
    <dbReference type="NCBI Taxonomy" id="181874"/>
    <lineage>
        <taxon>Eukaryota</taxon>
        <taxon>Fungi</taxon>
        <taxon>Dikarya</taxon>
        <taxon>Basidiomycota</taxon>
        <taxon>Agaricomycotina</taxon>
        <taxon>Agaricomycetes</taxon>
        <taxon>Agaricomycetidae</taxon>
        <taxon>Agaricales</taxon>
        <taxon>Agaricineae</taxon>
        <taxon>Galeropsidaceae</taxon>
        <taxon>Panaeolus</taxon>
    </lineage>
</organism>
<sequence>MHQPFCQPFGNRRLMHCVNSTHTEEPTQGSDTPSPPSHTDDNHAPGEVLAWESCGRIISQERADFFEFIACNVVFAAVALVVLFFRSRRREAQHARQLAARIGLNWGDGGGVARGSPR</sequence>
<keyword evidence="4" id="KW-1185">Reference proteome</keyword>
<dbReference type="AlphaFoldDB" id="A0A409YGZ1"/>
<evidence type="ECO:0000256" key="1">
    <source>
        <dbReference type="SAM" id="MobiDB-lite"/>
    </source>
</evidence>
<reference evidence="3 4" key="1">
    <citation type="journal article" date="2018" name="Evol. Lett.">
        <title>Horizontal gene cluster transfer increased hallucinogenic mushroom diversity.</title>
        <authorList>
            <person name="Reynolds H.T."/>
            <person name="Vijayakumar V."/>
            <person name="Gluck-Thaler E."/>
            <person name="Korotkin H.B."/>
            <person name="Matheny P.B."/>
            <person name="Slot J.C."/>
        </authorList>
    </citation>
    <scope>NUCLEOTIDE SEQUENCE [LARGE SCALE GENOMIC DNA]</scope>
    <source>
        <strain evidence="3 4">2629</strain>
    </source>
</reference>
<feature type="region of interest" description="Disordered" evidence="1">
    <location>
        <begin position="18"/>
        <end position="45"/>
    </location>
</feature>
<dbReference type="EMBL" id="NHTK01001181">
    <property type="protein sequence ID" value="PPR02234.1"/>
    <property type="molecule type" value="Genomic_DNA"/>
</dbReference>
<dbReference type="InParanoid" id="A0A409YGZ1"/>
<dbReference type="Proteomes" id="UP000284842">
    <property type="component" value="Unassembled WGS sequence"/>
</dbReference>
<dbReference type="OrthoDB" id="2525787at2759"/>
<proteinExistence type="predicted"/>
<protein>
    <submittedName>
        <fullName evidence="3">Uncharacterized protein</fullName>
    </submittedName>
</protein>
<keyword evidence="2" id="KW-0812">Transmembrane</keyword>
<feature type="transmembrane region" description="Helical" evidence="2">
    <location>
        <begin position="65"/>
        <end position="85"/>
    </location>
</feature>